<dbReference type="PIRSF" id="PIRSF016838">
    <property type="entry name" value="PafC"/>
    <property type="match status" value="1"/>
</dbReference>
<gene>
    <name evidence="5" type="ORF">SFC79_09875</name>
</gene>
<keyword evidence="6" id="KW-1185">Reference proteome</keyword>
<evidence type="ECO:0000259" key="4">
    <source>
        <dbReference type="Pfam" id="PF25583"/>
    </source>
</evidence>
<evidence type="ECO:0000259" key="2">
    <source>
        <dbReference type="Pfam" id="PF13280"/>
    </source>
</evidence>
<evidence type="ECO:0000259" key="3">
    <source>
        <dbReference type="Pfam" id="PF19187"/>
    </source>
</evidence>
<dbReference type="InterPro" id="IPR026881">
    <property type="entry name" value="WYL_dom"/>
</dbReference>
<comment type="caution">
    <text evidence="5">The sequence shown here is derived from an EMBL/GenBank/DDBJ whole genome shotgun (WGS) entry which is preliminary data.</text>
</comment>
<name>A0ABU5KAS3_9ACTN</name>
<evidence type="ECO:0000313" key="5">
    <source>
        <dbReference type="EMBL" id="MDZ5662069.1"/>
    </source>
</evidence>
<dbReference type="EMBL" id="JAXQPW010000002">
    <property type="protein sequence ID" value="MDZ5662069.1"/>
    <property type="molecule type" value="Genomic_DNA"/>
</dbReference>
<sequence length="345" mass="37534">MSTTGDTAPDQVARLLALVPYLLARGEVRLDDAAAHFGTDAEQIERDLRLLFMTGVSPGLPGDLIEVDLEALEGDRIIRVDNADYLARPVRFSPAEATSLVVALRTMVEAAPAEARDVITRTLAKLEQAAGQDEEGLLRLHVTPTPLESSAIVPTLESAIAHGHQVEISYHVPTRDEESRRVVDPRGLARVEDRLYLDAWCHTAVGDRAFRVDRILAARELDTPVADPGARARDLTGGWFADAETTTVTLRLAPPARWAVEYYQVTAQRPGPDGTIDIDLEVASEQWVRSLLLRLAPHAKLVAPTSYAESFRAAAQAALRLYGDDGVDSGTSPQDPTARNPPMTE</sequence>
<dbReference type="PROSITE" id="PS52050">
    <property type="entry name" value="WYL"/>
    <property type="match status" value="1"/>
</dbReference>
<evidence type="ECO:0000256" key="1">
    <source>
        <dbReference type="SAM" id="MobiDB-lite"/>
    </source>
</evidence>
<dbReference type="Proteomes" id="UP001291999">
    <property type="component" value="Unassembled WGS sequence"/>
</dbReference>
<feature type="domain" description="PafC HTH" evidence="3">
    <location>
        <begin position="10"/>
        <end position="128"/>
    </location>
</feature>
<dbReference type="InterPro" id="IPR057727">
    <property type="entry name" value="WCX_dom"/>
</dbReference>
<accession>A0ABU5KAS3</accession>
<organism evidence="5 6">
    <name type="scientific">Nocardioides renjunii</name>
    <dbReference type="NCBI Taxonomy" id="3095075"/>
    <lineage>
        <taxon>Bacteria</taxon>
        <taxon>Bacillati</taxon>
        <taxon>Actinomycetota</taxon>
        <taxon>Actinomycetes</taxon>
        <taxon>Propionibacteriales</taxon>
        <taxon>Nocardioidaceae</taxon>
        <taxon>Nocardioides</taxon>
    </lineage>
</organism>
<dbReference type="RefSeq" id="WP_322424212.1">
    <property type="nucleotide sequence ID" value="NZ_JAXQPW010000002.1"/>
</dbReference>
<feature type="domain" description="WCX" evidence="4">
    <location>
        <begin position="245"/>
        <end position="319"/>
    </location>
</feature>
<feature type="region of interest" description="Disordered" evidence="1">
    <location>
        <begin position="324"/>
        <end position="345"/>
    </location>
</feature>
<reference evidence="5 6" key="1">
    <citation type="submission" date="2023-11" db="EMBL/GenBank/DDBJ databases">
        <title>Novel species in genus Nocardioides.</title>
        <authorList>
            <person name="Zhou H."/>
        </authorList>
    </citation>
    <scope>NUCLEOTIDE SEQUENCE [LARGE SCALE GENOMIC DNA]</scope>
    <source>
        <strain evidence="5 6">S-58</strain>
    </source>
</reference>
<dbReference type="Pfam" id="PF19187">
    <property type="entry name" value="HTH_PafC"/>
    <property type="match status" value="1"/>
</dbReference>
<feature type="domain" description="WYL" evidence="2">
    <location>
        <begin position="152"/>
        <end position="219"/>
    </location>
</feature>
<dbReference type="InterPro" id="IPR051534">
    <property type="entry name" value="CBASS_pafABC_assoc_protein"/>
</dbReference>
<dbReference type="PANTHER" id="PTHR34580:SF1">
    <property type="entry name" value="PROTEIN PAFC"/>
    <property type="match status" value="1"/>
</dbReference>
<dbReference type="PANTHER" id="PTHR34580">
    <property type="match status" value="1"/>
</dbReference>
<dbReference type="InterPro" id="IPR028349">
    <property type="entry name" value="PafC-like"/>
</dbReference>
<dbReference type="Pfam" id="PF13280">
    <property type="entry name" value="WYL"/>
    <property type="match status" value="1"/>
</dbReference>
<dbReference type="Pfam" id="PF25583">
    <property type="entry name" value="WCX"/>
    <property type="match status" value="1"/>
</dbReference>
<proteinExistence type="predicted"/>
<dbReference type="InterPro" id="IPR043839">
    <property type="entry name" value="PafC_HTH"/>
</dbReference>
<protein>
    <submittedName>
        <fullName evidence="5">WYL domain-containing protein</fullName>
    </submittedName>
</protein>
<evidence type="ECO:0000313" key="6">
    <source>
        <dbReference type="Proteomes" id="UP001291999"/>
    </source>
</evidence>